<dbReference type="PANTHER" id="PTHR34109">
    <property type="entry name" value="BNAUNNG04460D PROTEIN-RELATED"/>
    <property type="match status" value="1"/>
</dbReference>
<dbReference type="SUPFAM" id="SSF54593">
    <property type="entry name" value="Glyoxalase/Bleomycin resistance protein/Dihydroxybiphenyl dioxygenase"/>
    <property type="match status" value="1"/>
</dbReference>
<gene>
    <name evidence="2" type="ORF">L618_000200002180</name>
</gene>
<proteinExistence type="predicted"/>
<dbReference type="InterPro" id="IPR004360">
    <property type="entry name" value="Glyas_Fos-R_dOase_dom"/>
</dbReference>
<evidence type="ECO:0000259" key="1">
    <source>
        <dbReference type="PROSITE" id="PS51819"/>
    </source>
</evidence>
<dbReference type="EMBL" id="VLJT01000017">
    <property type="protein sequence ID" value="TWH17137.1"/>
    <property type="molecule type" value="Genomic_DNA"/>
</dbReference>
<dbReference type="Gene3D" id="3.30.720.110">
    <property type="match status" value="1"/>
</dbReference>
<dbReference type="Gene3D" id="3.30.720.120">
    <property type="match status" value="1"/>
</dbReference>
<name>A0A562E5U4_RHORH</name>
<dbReference type="InterPro" id="IPR029068">
    <property type="entry name" value="Glyas_Bleomycin-R_OHBP_Dase"/>
</dbReference>
<sequence length="190" mass="21102">MTALHHREFLPPRPDGSNTVDTFLISDRAAELVDFLVAVLEAEEVPEARTLDHDGLLLHSEVRVGDSVLVVADRKPDWPFTPAFVRVHVHDVDAVLERATQHGAEIVTRPTDFFGDVLARFSDPSGNLWWIQWHDPGADTSAWTDDAATEDTATDESADWSDVASPELGYIHSTLTEAVRTLRDPRSRAV</sequence>
<dbReference type="PROSITE" id="PS51819">
    <property type="entry name" value="VOC"/>
    <property type="match status" value="1"/>
</dbReference>
<reference evidence="2 3" key="1">
    <citation type="submission" date="2019-07" db="EMBL/GenBank/DDBJ databases">
        <title>Genome sequencing of lignin-degrading bacterial isolates.</title>
        <authorList>
            <person name="Gladden J."/>
        </authorList>
    </citation>
    <scope>NUCLEOTIDE SEQUENCE [LARGE SCALE GENOMIC DNA]</scope>
    <source>
        <strain evidence="2 3">J45</strain>
    </source>
</reference>
<dbReference type="Pfam" id="PF00903">
    <property type="entry name" value="Glyoxalase"/>
    <property type="match status" value="1"/>
</dbReference>
<dbReference type="RefSeq" id="WP_016691689.1">
    <property type="nucleotide sequence ID" value="NZ_VLJT01000017.1"/>
</dbReference>
<evidence type="ECO:0000313" key="2">
    <source>
        <dbReference type="EMBL" id="TWH17137.1"/>
    </source>
</evidence>
<dbReference type="PANTHER" id="PTHR34109:SF1">
    <property type="entry name" value="VOC DOMAIN-CONTAINING PROTEIN"/>
    <property type="match status" value="1"/>
</dbReference>
<feature type="domain" description="VOC" evidence="1">
    <location>
        <begin position="16"/>
        <end position="134"/>
    </location>
</feature>
<dbReference type="Proteomes" id="UP000317573">
    <property type="component" value="Unassembled WGS sequence"/>
</dbReference>
<evidence type="ECO:0000313" key="3">
    <source>
        <dbReference type="Proteomes" id="UP000317573"/>
    </source>
</evidence>
<comment type="caution">
    <text evidence="2">The sequence shown here is derived from an EMBL/GenBank/DDBJ whole genome shotgun (WGS) entry which is preliminary data.</text>
</comment>
<organism evidence="2 3">
    <name type="scientific">Rhodococcus rhodochrous J45</name>
    <dbReference type="NCBI Taxonomy" id="935266"/>
    <lineage>
        <taxon>Bacteria</taxon>
        <taxon>Bacillati</taxon>
        <taxon>Actinomycetota</taxon>
        <taxon>Actinomycetes</taxon>
        <taxon>Mycobacteriales</taxon>
        <taxon>Nocardiaceae</taxon>
        <taxon>Rhodococcus</taxon>
    </lineage>
</organism>
<dbReference type="InterPro" id="IPR037523">
    <property type="entry name" value="VOC_core"/>
</dbReference>
<protein>
    <submittedName>
        <fullName evidence="2">Putative glyoxalase superfamily protein PhnB</fullName>
    </submittedName>
</protein>
<accession>A0A562E5U4</accession>
<dbReference type="AlphaFoldDB" id="A0A562E5U4"/>